<gene>
    <name evidence="4" type="ORF">PBRA_004428</name>
</gene>
<reference evidence="4 5" key="1">
    <citation type="submission" date="2015-02" db="EMBL/GenBank/DDBJ databases">
        <authorList>
            <person name="Chooi Y.-H."/>
        </authorList>
    </citation>
    <scope>NUCLEOTIDE SEQUENCE [LARGE SCALE GENOMIC DNA]</scope>
    <source>
        <strain evidence="4">E3</strain>
    </source>
</reference>
<evidence type="ECO:0000256" key="1">
    <source>
        <dbReference type="ARBA" id="ARBA00022574"/>
    </source>
</evidence>
<dbReference type="GO" id="GO:0034198">
    <property type="term" value="P:cellular response to amino acid starvation"/>
    <property type="evidence" value="ECO:0007669"/>
    <property type="project" value="TreeGrafter"/>
</dbReference>
<evidence type="ECO:0000313" key="5">
    <source>
        <dbReference type="Proteomes" id="UP000039324"/>
    </source>
</evidence>
<dbReference type="PANTHER" id="PTHR46170">
    <property type="entry name" value="GATOR COMPLEX PROTEIN WDR59"/>
    <property type="match status" value="1"/>
</dbReference>
<dbReference type="GO" id="GO:0035591">
    <property type="term" value="F:signaling adaptor activity"/>
    <property type="evidence" value="ECO:0007669"/>
    <property type="project" value="TreeGrafter"/>
</dbReference>
<organism evidence="4 5">
    <name type="scientific">Plasmodiophora brassicae</name>
    <name type="common">Clubroot disease agent</name>
    <dbReference type="NCBI Taxonomy" id="37360"/>
    <lineage>
        <taxon>Eukaryota</taxon>
        <taxon>Sar</taxon>
        <taxon>Rhizaria</taxon>
        <taxon>Endomyxa</taxon>
        <taxon>Phytomyxea</taxon>
        <taxon>Plasmodiophorida</taxon>
        <taxon>Plasmodiophoridae</taxon>
        <taxon>Plasmodiophora</taxon>
    </lineage>
</organism>
<dbReference type="PANTHER" id="PTHR46170:SF1">
    <property type="entry name" value="GATOR COMPLEX PROTEIN WDR59"/>
    <property type="match status" value="1"/>
</dbReference>
<evidence type="ECO:0000256" key="2">
    <source>
        <dbReference type="ARBA" id="ARBA00022737"/>
    </source>
</evidence>
<dbReference type="OMA" id="HSANFAM"/>
<keyword evidence="2" id="KW-0677">Repeat</keyword>
<name>A0A0G4IKU6_PLABS</name>
<evidence type="ECO:0000259" key="3">
    <source>
        <dbReference type="Pfam" id="PF17120"/>
    </source>
</evidence>
<dbReference type="EMBL" id="CDSF01000035">
    <property type="protein sequence ID" value="CEO95715.1"/>
    <property type="molecule type" value="Genomic_DNA"/>
</dbReference>
<evidence type="ECO:0000313" key="4">
    <source>
        <dbReference type="EMBL" id="CEO95715.1"/>
    </source>
</evidence>
<protein>
    <recommendedName>
        <fullName evidence="3">WDR59/RTC1-like RING zinc finger domain-containing protein</fullName>
    </recommendedName>
</protein>
<dbReference type="GO" id="GO:0005774">
    <property type="term" value="C:vacuolar membrane"/>
    <property type="evidence" value="ECO:0007669"/>
    <property type="project" value="TreeGrafter"/>
</dbReference>
<dbReference type="Proteomes" id="UP000039324">
    <property type="component" value="Unassembled WGS sequence"/>
</dbReference>
<dbReference type="InterPro" id="IPR049567">
    <property type="entry name" value="WDR59-like"/>
</dbReference>
<dbReference type="GO" id="GO:1904263">
    <property type="term" value="P:positive regulation of TORC1 signaling"/>
    <property type="evidence" value="ECO:0007669"/>
    <property type="project" value="TreeGrafter"/>
</dbReference>
<dbReference type="InterPro" id="IPR049566">
    <property type="entry name" value="WDR59_RTC1-like_RING_Znf"/>
</dbReference>
<dbReference type="Pfam" id="PF17120">
    <property type="entry name" value="zf-RING_16"/>
    <property type="match status" value="1"/>
</dbReference>
<dbReference type="STRING" id="37360.A0A0G4IKU6"/>
<feature type="domain" description="WDR59/RTC1-like RING zinc finger" evidence="3">
    <location>
        <begin position="349"/>
        <end position="397"/>
    </location>
</feature>
<dbReference type="GO" id="GO:0035859">
    <property type="term" value="C:Seh1-associated complex"/>
    <property type="evidence" value="ECO:0007669"/>
    <property type="project" value="TreeGrafter"/>
</dbReference>
<keyword evidence="5" id="KW-1185">Reference proteome</keyword>
<accession>A0A0G4IKU6</accession>
<dbReference type="AlphaFoldDB" id="A0A0G4IKU6"/>
<proteinExistence type="predicted"/>
<keyword evidence="1" id="KW-0853">WD repeat</keyword>
<dbReference type="InterPro" id="IPR031488">
    <property type="entry name" value="Zn_ribbon_mio"/>
</dbReference>
<dbReference type="OrthoDB" id="6265621at2759"/>
<sequence length="400" mass="43473">MEMSAGAGRMPERRQGSMDLLPALTLSGSSPQPLFVMDDMFERKTNGPTDANVPCPRLFAAAFGAHGRLAVFNNFIKIQDVDADDFNALPRSYLDLRASLCMVGGDTANLALSYSTEMSTRGTDDLLSHSANFAMDDMPGDEYFSAFYQNEDVVHRRADFGHVPLKGDDYPAETGADDGSDADDVISSCSVDRPLTNVAVFRLGTLFPMDQGLASKYTLVGKSPSSICRTNQDLARAAGNGVHVWAWGVAALICDRSSSNADDWSRHPFGGRLARRLVDSCWAVNDVQMAALLSSVLGLGESYDGVRFVYANCLYRYGQLSQSAELLSFTKGNEELASRSAVRFALQSVRCALCSTILKGAIQFCSTCLHGGHRSHLQQWFRTQSRCPTAGCACRCQLVN</sequence>
<dbReference type="CDD" id="cd16691">
    <property type="entry name" value="mRING-H2-C3H3C2_Mio"/>
    <property type="match status" value="1"/>
</dbReference>